<accession>G9ZJF0</accession>
<dbReference type="RefSeq" id="WP_006986903.1">
    <property type="nucleotide sequence ID" value="NZ_JH417969.1"/>
</dbReference>
<proteinExistence type="predicted"/>
<reference evidence="1 2" key="1">
    <citation type="submission" date="2011-08" db="EMBL/GenBank/DDBJ databases">
        <authorList>
            <person name="Weinstock G."/>
            <person name="Sodergren E."/>
            <person name="Clifton S."/>
            <person name="Fulton L."/>
            <person name="Fulton B."/>
            <person name="Courtney L."/>
            <person name="Fronick C."/>
            <person name="Harrison M."/>
            <person name="Strong C."/>
            <person name="Farmer C."/>
            <person name="Delahaunty K."/>
            <person name="Markovic C."/>
            <person name="Hall O."/>
            <person name="Minx P."/>
            <person name="Tomlinson C."/>
            <person name="Mitreva M."/>
            <person name="Hou S."/>
            <person name="Chen J."/>
            <person name="Wollam A."/>
            <person name="Pepin K.H."/>
            <person name="Johnson M."/>
            <person name="Bhonagiri V."/>
            <person name="Zhang X."/>
            <person name="Suruliraj S."/>
            <person name="Warren W."/>
            <person name="Chinwalla A."/>
            <person name="Mardis E.R."/>
            <person name="Wilson R.K."/>
        </authorList>
    </citation>
    <scope>NUCLEOTIDE SEQUENCE [LARGE SCALE GENOMIC DNA]</scope>
    <source>
        <strain evidence="1 2">F0432</strain>
    </source>
</reference>
<dbReference type="EMBL" id="AGCM01000189">
    <property type="protein sequence ID" value="EHM49928.1"/>
    <property type="molecule type" value="Genomic_DNA"/>
</dbReference>
<evidence type="ECO:0000313" key="2">
    <source>
        <dbReference type="Proteomes" id="UP000004750"/>
    </source>
</evidence>
<organism evidence="1 2">
    <name type="scientific">Cardiobacterium valvarum F0432</name>
    <dbReference type="NCBI Taxonomy" id="797473"/>
    <lineage>
        <taxon>Bacteria</taxon>
        <taxon>Pseudomonadati</taxon>
        <taxon>Pseudomonadota</taxon>
        <taxon>Gammaproteobacteria</taxon>
        <taxon>Cardiobacteriales</taxon>
        <taxon>Cardiobacteriaceae</taxon>
        <taxon>Cardiobacterium</taxon>
    </lineage>
</organism>
<gene>
    <name evidence="1" type="ORF">HMPREF9080_02919</name>
</gene>
<evidence type="ECO:0000313" key="1">
    <source>
        <dbReference type="EMBL" id="EHM49928.1"/>
    </source>
</evidence>
<name>G9ZJF0_9GAMM</name>
<dbReference type="Proteomes" id="UP000004750">
    <property type="component" value="Unassembled WGS sequence"/>
</dbReference>
<comment type="caution">
    <text evidence="1">The sequence shown here is derived from an EMBL/GenBank/DDBJ whole genome shotgun (WGS) entry which is preliminary data.</text>
</comment>
<protein>
    <submittedName>
        <fullName evidence="1">Uncharacterized protein</fullName>
    </submittedName>
</protein>
<dbReference type="AlphaFoldDB" id="G9ZJF0"/>
<feature type="non-terminal residue" evidence="1">
    <location>
        <position position="1"/>
    </location>
</feature>
<sequence length="64" mass="6679">HPRPDLANICGPAESAARQLGSSTVRQFDSSTVRQLDSSAGWAAPAAKEVMEDAVAQLSKTSLP</sequence>
<dbReference type="HOGENOM" id="CLU_2854742_0_0_6"/>